<accession>A0A0D6ERQ5</accession>
<name>A0A0D6ERQ5_SPOSA</name>
<dbReference type="EMBL" id="CENE01000027">
    <property type="protein sequence ID" value="CEQ42476.1"/>
    <property type="molecule type" value="Genomic_DNA"/>
</dbReference>
<dbReference type="SUPFAM" id="SSF63829">
    <property type="entry name" value="Calcium-dependent phosphotriesterase"/>
    <property type="match status" value="1"/>
</dbReference>
<organism evidence="1 2">
    <name type="scientific">Sporidiobolus salmonicolor</name>
    <name type="common">Yeast-like fungus</name>
    <name type="synonym">Sporobolomyces salmonicolor</name>
    <dbReference type="NCBI Taxonomy" id="5005"/>
    <lineage>
        <taxon>Eukaryota</taxon>
        <taxon>Fungi</taxon>
        <taxon>Dikarya</taxon>
        <taxon>Basidiomycota</taxon>
        <taxon>Pucciniomycotina</taxon>
        <taxon>Microbotryomycetes</taxon>
        <taxon>Sporidiobolales</taxon>
        <taxon>Sporidiobolaceae</taxon>
        <taxon>Sporobolomyces</taxon>
    </lineage>
</organism>
<reference evidence="2" key="1">
    <citation type="submission" date="2015-02" db="EMBL/GenBank/DDBJ databases">
        <authorList>
            <person name="Gon?alves P."/>
        </authorList>
    </citation>
    <scope>NUCLEOTIDE SEQUENCE [LARGE SCALE GENOMIC DNA]</scope>
</reference>
<sequence length="426" mass="46638">MALLSFRRLGLLVLPLLAIVFGVVRPKLTLLGVFRTVVPHNNHDCAHVKGLEACEDAFVVNDAGLAYLVCSDQKTRQHWLPAILHINATGLPPVSTDYLAILDFSDNSYRRLRITGLPDEARGLYSHSIEIYRSPDEPDVLTVFLVSHRPPKNRPSSFQVGADSVVEILETTLGSDEVKWVKTVRHPAIRTPNNLVATGPRTFYVSNDHRYKVHWTRAYEVFKSVASDIAYCDASGIAKGPGDLLYQGSTLEGVVRVFEAQKDHSLVARDVVSVRSVCTLAFASQPCLTLSPSSTQLERPVDNVHVAEDGSIFVTTFPKIDEFRAASKDGGQSGKTSSVEIWRISNETRACVLLSLSLSLSLPSETATLRPVLMLPSVSTGNKYRKDLVFADLGDVVSASTSSAPYKNKLLLTGVYSSEVVVCDLK</sequence>
<dbReference type="InterPro" id="IPR011042">
    <property type="entry name" value="6-blade_b-propeller_TolB-like"/>
</dbReference>
<keyword evidence="2" id="KW-1185">Reference proteome</keyword>
<evidence type="ECO:0000313" key="1">
    <source>
        <dbReference type="EMBL" id="CEQ42476.1"/>
    </source>
</evidence>
<dbReference type="PANTHER" id="PTHR11799:SF12">
    <property type="entry name" value="PARAOXONASE-RELATED"/>
    <property type="match status" value="1"/>
</dbReference>
<dbReference type="OrthoDB" id="5307922at2759"/>
<dbReference type="Gene3D" id="2.120.10.30">
    <property type="entry name" value="TolB, C-terminal domain"/>
    <property type="match status" value="1"/>
</dbReference>
<proteinExistence type="predicted"/>
<gene>
    <name evidence="1" type="primary">SPOSA6832_04304</name>
</gene>
<evidence type="ECO:0000313" key="2">
    <source>
        <dbReference type="Proteomes" id="UP000243876"/>
    </source>
</evidence>
<dbReference type="InterPro" id="IPR051288">
    <property type="entry name" value="Serum_paraoxonase/arylesterase"/>
</dbReference>
<protein>
    <submittedName>
        <fullName evidence="1">SPOSA6832_04304-mRNA-1:cds</fullName>
    </submittedName>
</protein>
<dbReference type="Proteomes" id="UP000243876">
    <property type="component" value="Unassembled WGS sequence"/>
</dbReference>
<dbReference type="AlphaFoldDB" id="A0A0D6ERQ5"/>
<dbReference type="PANTHER" id="PTHR11799">
    <property type="entry name" value="PARAOXONASE"/>
    <property type="match status" value="1"/>
</dbReference>